<dbReference type="InterPro" id="IPR036388">
    <property type="entry name" value="WH-like_DNA-bd_sf"/>
</dbReference>
<proteinExistence type="predicted"/>
<accession>A0A238JFY6</accession>
<protein>
    <submittedName>
        <fullName evidence="4">HTH domain protein</fullName>
    </submittedName>
</protein>
<dbReference type="Gene3D" id="1.10.10.10">
    <property type="entry name" value="Winged helix-like DNA-binding domain superfamily/Winged helix DNA-binding domain"/>
    <property type="match status" value="1"/>
</dbReference>
<evidence type="ECO:0000313" key="5">
    <source>
        <dbReference type="Proteomes" id="UP000225972"/>
    </source>
</evidence>
<dbReference type="PANTHER" id="PTHR34580:SF3">
    <property type="entry name" value="PROTEIN PAFB"/>
    <property type="match status" value="1"/>
</dbReference>
<sequence>MICLYGWAMSRTERLFQLMDTMRRLPPPVTAGQLADETGVSERTLYRDIDALRGLGAVIDGAAGFGYTLIEDAHLPPLSFDDEELEALVVGLREVRAVGDPALAEAAERALARLKARLPEAQAHRLKHAVLTAHRFFPTPSPGVDASALRKACWEEKQVTFSYTDRNGAPTQRTVKPLSIVFFEQSHCLIAECQLRQAFRTFRLDRMAELEVTSQSFRPHRVRLLREALKRFEPSEQPDCDGSKVSPLRPDNSRR</sequence>
<dbReference type="EMBL" id="FXXP01000003">
    <property type="protein sequence ID" value="SMX29611.1"/>
    <property type="molecule type" value="Genomic_DNA"/>
</dbReference>
<gene>
    <name evidence="4" type="ORF">TRP8649_03748</name>
</gene>
<organism evidence="4 5">
    <name type="scientific">Pelagimonas phthalicica</name>
    <dbReference type="NCBI Taxonomy" id="1037362"/>
    <lineage>
        <taxon>Bacteria</taxon>
        <taxon>Pseudomonadati</taxon>
        <taxon>Pseudomonadota</taxon>
        <taxon>Alphaproteobacteria</taxon>
        <taxon>Rhodobacterales</taxon>
        <taxon>Roseobacteraceae</taxon>
        <taxon>Pelagimonas</taxon>
    </lineage>
</organism>
<dbReference type="Pfam" id="PF08279">
    <property type="entry name" value="HTH_11"/>
    <property type="match status" value="1"/>
</dbReference>
<feature type="domain" description="WYL" evidence="3">
    <location>
        <begin position="148"/>
        <end position="212"/>
    </location>
</feature>
<dbReference type="InterPro" id="IPR013196">
    <property type="entry name" value="HTH_11"/>
</dbReference>
<dbReference type="SUPFAM" id="SSF46785">
    <property type="entry name" value="Winged helix' DNA-binding domain"/>
    <property type="match status" value="1"/>
</dbReference>
<dbReference type="Pfam" id="PF13280">
    <property type="entry name" value="WYL"/>
    <property type="match status" value="1"/>
</dbReference>
<dbReference type="InterPro" id="IPR026881">
    <property type="entry name" value="WYL_dom"/>
</dbReference>
<dbReference type="AlphaFoldDB" id="A0A238JFY6"/>
<evidence type="ECO:0000259" key="2">
    <source>
        <dbReference type="Pfam" id="PF08279"/>
    </source>
</evidence>
<dbReference type="PROSITE" id="PS52050">
    <property type="entry name" value="WYL"/>
    <property type="match status" value="1"/>
</dbReference>
<feature type="domain" description="Helix-turn-helix type 11" evidence="2">
    <location>
        <begin position="14"/>
        <end position="67"/>
    </location>
</feature>
<name>A0A238JFY6_9RHOB</name>
<feature type="region of interest" description="Disordered" evidence="1">
    <location>
        <begin position="234"/>
        <end position="255"/>
    </location>
</feature>
<dbReference type="PANTHER" id="PTHR34580">
    <property type="match status" value="1"/>
</dbReference>
<dbReference type="InterPro" id="IPR036390">
    <property type="entry name" value="WH_DNA-bd_sf"/>
</dbReference>
<evidence type="ECO:0000259" key="3">
    <source>
        <dbReference type="Pfam" id="PF13280"/>
    </source>
</evidence>
<evidence type="ECO:0000313" key="4">
    <source>
        <dbReference type="EMBL" id="SMX29611.1"/>
    </source>
</evidence>
<evidence type="ECO:0000256" key="1">
    <source>
        <dbReference type="SAM" id="MobiDB-lite"/>
    </source>
</evidence>
<dbReference type="InterPro" id="IPR051534">
    <property type="entry name" value="CBASS_pafABC_assoc_protein"/>
</dbReference>
<dbReference type="Proteomes" id="UP000225972">
    <property type="component" value="Unassembled WGS sequence"/>
</dbReference>
<reference evidence="5" key="1">
    <citation type="submission" date="2017-05" db="EMBL/GenBank/DDBJ databases">
        <authorList>
            <person name="Rodrigo-Torres L."/>
            <person name="Arahal R. D."/>
            <person name="Lucena T."/>
        </authorList>
    </citation>
    <scope>NUCLEOTIDE SEQUENCE [LARGE SCALE GENOMIC DNA]</scope>
    <source>
        <strain evidence="5">CECT 8649</strain>
    </source>
</reference>
<keyword evidence="5" id="KW-1185">Reference proteome</keyword>